<gene>
    <name evidence="8" type="ORF">GCM10010365_35670</name>
</gene>
<sequence>MGERAEAGRVRNQRSGAADGVRLAARALVYAALGGLALAAIATVVSVLGPVLALDLATPAMAAWWTVFTAVVVQGVPFLLLGTLVSAAIGAFVPERVFGRLLPRSPALAVPVAGAAGVVLPGCECASVPVAGSLIRRGVAPAAALAFLLSAPAINPVVLVATSLAFPGQPAMVLARLLASLAAALVMGWLWVRFGKEEWLRLPERRTSSAGSGAPRSRWDGFRAGLQHDFLHAGGFLVVGAAAAATFGIVVPRSVLDTFTGSPWLSVLLLAVLAVVLCVCSEADAFVAASLTGFSPTARLAFMVVGPMVDLKLIALQAGTFGRSFAVRFSAATWAVAVTSSVLAGWWLL</sequence>
<feature type="transmembrane region" description="Helical" evidence="7">
    <location>
        <begin position="142"/>
        <end position="166"/>
    </location>
</feature>
<proteinExistence type="inferred from homology"/>
<feature type="transmembrane region" description="Helical" evidence="7">
    <location>
        <begin position="27"/>
        <end position="52"/>
    </location>
</feature>
<feature type="transmembrane region" description="Helical" evidence="7">
    <location>
        <begin position="105"/>
        <end position="122"/>
    </location>
</feature>
<keyword evidence="5 7" id="KW-1133">Transmembrane helix</keyword>
<feature type="transmembrane region" description="Helical" evidence="7">
    <location>
        <begin position="325"/>
        <end position="348"/>
    </location>
</feature>
<dbReference type="InterPro" id="IPR052923">
    <property type="entry name" value="UPF0718"/>
</dbReference>
<keyword evidence="3" id="KW-1003">Cell membrane</keyword>
<accession>A0A918UIR4</accession>
<dbReference type="Proteomes" id="UP000622166">
    <property type="component" value="Unassembled WGS sequence"/>
</dbReference>
<evidence type="ECO:0000256" key="4">
    <source>
        <dbReference type="ARBA" id="ARBA00022692"/>
    </source>
</evidence>
<evidence type="ECO:0000256" key="7">
    <source>
        <dbReference type="SAM" id="Phobius"/>
    </source>
</evidence>
<dbReference type="AlphaFoldDB" id="A0A918UIR4"/>
<evidence type="ECO:0000313" key="8">
    <source>
        <dbReference type="EMBL" id="GGZ12831.1"/>
    </source>
</evidence>
<dbReference type="PANTHER" id="PTHR34184">
    <property type="entry name" value="UPF0718 PROTEIN YCGR"/>
    <property type="match status" value="1"/>
</dbReference>
<dbReference type="PANTHER" id="PTHR34184:SF4">
    <property type="entry name" value="UPF0718 PROTEIN YCGR"/>
    <property type="match status" value="1"/>
</dbReference>
<feature type="transmembrane region" description="Helical" evidence="7">
    <location>
        <begin position="300"/>
        <end position="318"/>
    </location>
</feature>
<keyword evidence="6 7" id="KW-0472">Membrane</keyword>
<evidence type="ECO:0000313" key="9">
    <source>
        <dbReference type="Proteomes" id="UP000622166"/>
    </source>
</evidence>
<evidence type="ECO:0000256" key="6">
    <source>
        <dbReference type="ARBA" id="ARBA00023136"/>
    </source>
</evidence>
<comment type="caution">
    <text evidence="8">The sequence shown here is derived from an EMBL/GenBank/DDBJ whole genome shotgun (WGS) entry which is preliminary data.</text>
</comment>
<keyword evidence="4 7" id="KW-0812">Transmembrane</keyword>
<dbReference type="InterPro" id="IPR005524">
    <property type="entry name" value="DUF318"/>
</dbReference>
<organism evidence="8 9">
    <name type="scientific">Streptomyces poonensis</name>
    <dbReference type="NCBI Taxonomy" id="68255"/>
    <lineage>
        <taxon>Bacteria</taxon>
        <taxon>Bacillati</taxon>
        <taxon>Actinomycetota</taxon>
        <taxon>Actinomycetes</taxon>
        <taxon>Kitasatosporales</taxon>
        <taxon>Streptomycetaceae</taxon>
        <taxon>Streptomyces</taxon>
    </lineage>
</organism>
<comment type="subcellular location">
    <subcellularLocation>
        <location evidence="1">Cell membrane</location>
        <topology evidence="1">Multi-pass membrane protein</topology>
    </subcellularLocation>
</comment>
<dbReference type="EMBL" id="BMVW01000006">
    <property type="protein sequence ID" value="GGZ12831.1"/>
    <property type="molecule type" value="Genomic_DNA"/>
</dbReference>
<evidence type="ECO:0000256" key="3">
    <source>
        <dbReference type="ARBA" id="ARBA00022475"/>
    </source>
</evidence>
<reference evidence="8" key="1">
    <citation type="journal article" date="2014" name="Int. J. Syst. Evol. Microbiol.">
        <title>Complete genome sequence of Corynebacterium casei LMG S-19264T (=DSM 44701T), isolated from a smear-ripened cheese.</title>
        <authorList>
            <consortium name="US DOE Joint Genome Institute (JGI-PGF)"/>
            <person name="Walter F."/>
            <person name="Albersmeier A."/>
            <person name="Kalinowski J."/>
            <person name="Ruckert C."/>
        </authorList>
    </citation>
    <scope>NUCLEOTIDE SEQUENCE</scope>
    <source>
        <strain evidence="8">JCM 4815</strain>
    </source>
</reference>
<evidence type="ECO:0000256" key="2">
    <source>
        <dbReference type="ARBA" id="ARBA00006386"/>
    </source>
</evidence>
<comment type="similarity">
    <text evidence="2">Belongs to the UPF0718 family.</text>
</comment>
<dbReference type="Pfam" id="PF03773">
    <property type="entry name" value="ArsP_1"/>
    <property type="match status" value="1"/>
</dbReference>
<reference evidence="8" key="2">
    <citation type="submission" date="2020-09" db="EMBL/GenBank/DDBJ databases">
        <authorList>
            <person name="Sun Q."/>
            <person name="Ohkuma M."/>
        </authorList>
    </citation>
    <scope>NUCLEOTIDE SEQUENCE</scope>
    <source>
        <strain evidence="8">JCM 4815</strain>
    </source>
</reference>
<feature type="transmembrane region" description="Helical" evidence="7">
    <location>
        <begin position="173"/>
        <end position="192"/>
    </location>
</feature>
<feature type="transmembrane region" description="Helical" evidence="7">
    <location>
        <begin position="64"/>
        <end position="93"/>
    </location>
</feature>
<protein>
    <submittedName>
        <fullName evidence="8">Permease</fullName>
    </submittedName>
</protein>
<keyword evidence="9" id="KW-1185">Reference proteome</keyword>
<dbReference type="GO" id="GO:0005886">
    <property type="term" value="C:plasma membrane"/>
    <property type="evidence" value="ECO:0007669"/>
    <property type="project" value="UniProtKB-SubCell"/>
</dbReference>
<feature type="transmembrane region" description="Helical" evidence="7">
    <location>
        <begin position="264"/>
        <end position="288"/>
    </location>
</feature>
<feature type="transmembrane region" description="Helical" evidence="7">
    <location>
        <begin position="230"/>
        <end position="252"/>
    </location>
</feature>
<evidence type="ECO:0000256" key="1">
    <source>
        <dbReference type="ARBA" id="ARBA00004651"/>
    </source>
</evidence>
<name>A0A918UIR4_9ACTN</name>
<evidence type="ECO:0000256" key="5">
    <source>
        <dbReference type="ARBA" id="ARBA00022989"/>
    </source>
</evidence>